<feature type="region of interest" description="Disordered" evidence="1">
    <location>
        <begin position="33"/>
        <end position="108"/>
    </location>
</feature>
<name>U6GU37_EIMAC</name>
<evidence type="ECO:0000256" key="1">
    <source>
        <dbReference type="SAM" id="MobiDB-lite"/>
    </source>
</evidence>
<keyword evidence="3" id="KW-1185">Reference proteome</keyword>
<protein>
    <submittedName>
        <fullName evidence="2">Uncharacterized protein</fullName>
    </submittedName>
</protein>
<evidence type="ECO:0000313" key="2">
    <source>
        <dbReference type="EMBL" id="CDI82079.1"/>
    </source>
</evidence>
<feature type="compositionally biased region" description="Basic and acidic residues" evidence="1">
    <location>
        <begin position="69"/>
        <end position="80"/>
    </location>
</feature>
<dbReference type="GeneID" id="25274533"/>
<dbReference type="RefSeq" id="XP_013248401.1">
    <property type="nucleotide sequence ID" value="XM_013392947.1"/>
</dbReference>
<proteinExistence type="predicted"/>
<accession>U6GU37</accession>
<evidence type="ECO:0000313" key="3">
    <source>
        <dbReference type="Proteomes" id="UP000018050"/>
    </source>
</evidence>
<reference evidence="2" key="2">
    <citation type="submission" date="2013-10" db="EMBL/GenBank/DDBJ databases">
        <authorList>
            <person name="Aslett M."/>
        </authorList>
    </citation>
    <scope>NUCLEOTIDE SEQUENCE</scope>
    <source>
        <strain evidence="2">Houghton</strain>
    </source>
</reference>
<organism evidence="2 3">
    <name type="scientific">Eimeria acervulina</name>
    <name type="common">Coccidian parasite</name>
    <dbReference type="NCBI Taxonomy" id="5801"/>
    <lineage>
        <taxon>Eukaryota</taxon>
        <taxon>Sar</taxon>
        <taxon>Alveolata</taxon>
        <taxon>Apicomplexa</taxon>
        <taxon>Conoidasida</taxon>
        <taxon>Coccidia</taxon>
        <taxon>Eucoccidiorida</taxon>
        <taxon>Eimeriorina</taxon>
        <taxon>Eimeriidae</taxon>
        <taxon>Eimeria</taxon>
    </lineage>
</organism>
<dbReference type="EMBL" id="HG672015">
    <property type="protein sequence ID" value="CDI82079.1"/>
    <property type="molecule type" value="Genomic_DNA"/>
</dbReference>
<reference evidence="2" key="1">
    <citation type="submission" date="2013-10" db="EMBL/GenBank/DDBJ databases">
        <title>Genomic analysis of the causative agents of coccidiosis in chickens.</title>
        <authorList>
            <person name="Reid A.J."/>
            <person name="Blake D."/>
            <person name="Billington K."/>
            <person name="Browne H."/>
            <person name="Dunn M."/>
            <person name="Hung S."/>
            <person name="Kawahara F."/>
            <person name="Miranda-Saavedra D."/>
            <person name="Mourier T."/>
            <person name="Nagra H."/>
            <person name="Otto T.D."/>
            <person name="Rawlings N."/>
            <person name="Sanchez A."/>
            <person name="Sanders M."/>
            <person name="Subramaniam C."/>
            <person name="Tay Y."/>
            <person name="Dear P."/>
            <person name="Doerig C."/>
            <person name="Gruber A."/>
            <person name="Parkinson J."/>
            <person name="Shirley M."/>
            <person name="Wan K.L."/>
            <person name="Berriman M."/>
            <person name="Tomley F."/>
            <person name="Pain A."/>
        </authorList>
    </citation>
    <scope>NUCLEOTIDE SEQUENCE</scope>
    <source>
        <strain evidence="2">Houghton</strain>
    </source>
</reference>
<gene>
    <name evidence="2" type="ORF">EAH_00064630</name>
</gene>
<dbReference type="VEuPathDB" id="ToxoDB:EAH_00064630"/>
<sequence length="249" mass="26991">MFLRAAHGATQAVEGEPEQLAKQVWLVCAALKGGKDSEGPSNSAASEGSYGEDEDRQTKEEEDPYINNEDVKRILGRESSGEGGSRWSDGASGRDEGKPGEEGDYMRPDEVMTTAGFPTCGSPAEGQAQLCSRGSVVPEEYRLSLASAVVKECLSSCIYEEAPALSGEPAVLRSMRLLFFMNRFCLDSCVAFDAFINSLMLQAVRAASAACRVAIRRVVAQVQLKRFRVVRTADLRRRRLASVRSLGLA</sequence>
<dbReference type="AlphaFoldDB" id="U6GU37"/>
<dbReference type="Proteomes" id="UP000018050">
    <property type="component" value="Unassembled WGS sequence"/>
</dbReference>
<feature type="compositionally biased region" description="Basic and acidic residues" evidence="1">
    <location>
        <begin position="92"/>
        <end position="108"/>
    </location>
</feature>
<feature type="non-terminal residue" evidence="2">
    <location>
        <position position="249"/>
    </location>
</feature>
<feature type="compositionally biased region" description="Acidic residues" evidence="1">
    <location>
        <begin position="50"/>
        <end position="64"/>
    </location>
</feature>